<evidence type="ECO:0000256" key="1">
    <source>
        <dbReference type="SAM" id="Phobius"/>
    </source>
</evidence>
<dbReference type="Proteomes" id="UP000077266">
    <property type="component" value="Unassembled WGS sequence"/>
</dbReference>
<accession>A0A165K7M2</accession>
<protein>
    <submittedName>
        <fullName evidence="2">Uncharacterized protein</fullName>
    </submittedName>
</protein>
<sequence>MLTSFALNLFCLIVAFFYLLQSPSAGIWKLLVSQGVIYLVVILVAYLTPSILLILNLNDGVNYGMQPPSLIALVTCATRMYRSLVQFNTTAQTDDNFSMTTTNIGWHHTRSQVRSVVIPRGFVDPLVDRGLDRKESPDRPS</sequence>
<evidence type="ECO:0000313" key="3">
    <source>
        <dbReference type="Proteomes" id="UP000077266"/>
    </source>
</evidence>
<name>A0A165K7M2_EXIGL</name>
<organism evidence="2 3">
    <name type="scientific">Exidia glandulosa HHB12029</name>
    <dbReference type="NCBI Taxonomy" id="1314781"/>
    <lineage>
        <taxon>Eukaryota</taxon>
        <taxon>Fungi</taxon>
        <taxon>Dikarya</taxon>
        <taxon>Basidiomycota</taxon>
        <taxon>Agaricomycotina</taxon>
        <taxon>Agaricomycetes</taxon>
        <taxon>Auriculariales</taxon>
        <taxon>Exidiaceae</taxon>
        <taxon>Exidia</taxon>
    </lineage>
</organism>
<keyword evidence="3" id="KW-1185">Reference proteome</keyword>
<dbReference type="InParanoid" id="A0A165K7M2"/>
<gene>
    <name evidence="2" type="ORF">EXIGLDRAFT_734211</name>
</gene>
<evidence type="ECO:0000313" key="2">
    <source>
        <dbReference type="EMBL" id="KZV95922.1"/>
    </source>
</evidence>
<dbReference type="OrthoDB" id="10594434at2759"/>
<feature type="transmembrane region" description="Helical" evidence="1">
    <location>
        <begin position="35"/>
        <end position="55"/>
    </location>
</feature>
<proteinExistence type="predicted"/>
<keyword evidence="1" id="KW-0472">Membrane</keyword>
<keyword evidence="1" id="KW-1133">Transmembrane helix</keyword>
<dbReference type="EMBL" id="KV425949">
    <property type="protein sequence ID" value="KZV95922.1"/>
    <property type="molecule type" value="Genomic_DNA"/>
</dbReference>
<keyword evidence="1" id="KW-0812">Transmembrane</keyword>
<dbReference type="AlphaFoldDB" id="A0A165K7M2"/>
<reference evidence="2 3" key="1">
    <citation type="journal article" date="2016" name="Mol. Biol. Evol.">
        <title>Comparative Genomics of Early-Diverging Mushroom-Forming Fungi Provides Insights into the Origins of Lignocellulose Decay Capabilities.</title>
        <authorList>
            <person name="Nagy L.G."/>
            <person name="Riley R."/>
            <person name="Tritt A."/>
            <person name="Adam C."/>
            <person name="Daum C."/>
            <person name="Floudas D."/>
            <person name="Sun H."/>
            <person name="Yadav J.S."/>
            <person name="Pangilinan J."/>
            <person name="Larsson K.H."/>
            <person name="Matsuura K."/>
            <person name="Barry K."/>
            <person name="Labutti K."/>
            <person name="Kuo R."/>
            <person name="Ohm R.A."/>
            <person name="Bhattacharya S.S."/>
            <person name="Shirouzu T."/>
            <person name="Yoshinaga Y."/>
            <person name="Martin F.M."/>
            <person name="Grigoriev I.V."/>
            <person name="Hibbett D.S."/>
        </authorList>
    </citation>
    <scope>NUCLEOTIDE SEQUENCE [LARGE SCALE GENOMIC DNA]</scope>
    <source>
        <strain evidence="2 3">HHB12029</strain>
    </source>
</reference>